<protein>
    <recommendedName>
        <fullName evidence="4">LVIVD repeat-containing protein</fullName>
    </recommendedName>
</protein>
<evidence type="ECO:0008006" key="4">
    <source>
        <dbReference type="Google" id="ProtNLM"/>
    </source>
</evidence>
<dbReference type="Pfam" id="PF08309">
    <property type="entry name" value="LVIVD"/>
    <property type="match status" value="3"/>
</dbReference>
<name>A0AAP2GW45_9BACT</name>
<dbReference type="InterPro" id="IPR013211">
    <property type="entry name" value="LVIVD"/>
</dbReference>
<dbReference type="AlphaFoldDB" id="A0AAP2GW45"/>
<keyword evidence="3" id="KW-1185">Reference proteome</keyword>
<reference evidence="2 3" key="1">
    <citation type="submission" date="2021-05" db="EMBL/GenBank/DDBJ databases">
        <title>A Polyphasic approach of four new species of the genus Ohtaekwangia: Ohtaekwangia histidinii sp. nov., Ohtaekwangia cretensis sp. nov., Ohtaekwangia indiensis sp. nov., Ohtaekwangia reichenbachii sp. nov. from diverse environment.</title>
        <authorList>
            <person name="Octaviana S."/>
        </authorList>
    </citation>
    <scope>NUCLEOTIDE SEQUENCE [LARGE SCALE GENOMIC DNA]</scope>
    <source>
        <strain evidence="2 3">PWU5</strain>
    </source>
</reference>
<sequence>MRPNNYRNTLIRLLFLLCLVACSDSDPSNSPAPTGQGGSTARFTVHGSYLYTVIDDQLSVFDLTRRDTLVHAYTGSLPFGIETVHAQGGYLYLGAQNGMYIYSLMDPAQPSFVFQYQHIRSCDPVVVQGKWAYVTLRGGNTCGSSSNTLEIIDIQDPNQPILFKSYPLTHPYGLAIDGNMLFVCDGALKLFDVSNPANVRLLTSAEINNPHDVIVSNGLATVTSAEGILQYSYGADHLTLLSTIPVEIP</sequence>
<feature type="chain" id="PRO_5043034079" description="LVIVD repeat-containing protein" evidence="1">
    <location>
        <begin position="24"/>
        <end position="249"/>
    </location>
</feature>
<dbReference type="Proteomes" id="UP001319080">
    <property type="component" value="Unassembled WGS sequence"/>
</dbReference>
<evidence type="ECO:0000256" key="1">
    <source>
        <dbReference type="SAM" id="SignalP"/>
    </source>
</evidence>
<dbReference type="Gene3D" id="2.130.10.10">
    <property type="entry name" value="YVTN repeat-like/Quinoprotein amine dehydrogenase"/>
    <property type="match status" value="1"/>
</dbReference>
<feature type="signal peptide" evidence="1">
    <location>
        <begin position="1"/>
        <end position="23"/>
    </location>
</feature>
<organism evidence="2 3">
    <name type="scientific">Dawidia cretensis</name>
    <dbReference type="NCBI Taxonomy" id="2782350"/>
    <lineage>
        <taxon>Bacteria</taxon>
        <taxon>Pseudomonadati</taxon>
        <taxon>Bacteroidota</taxon>
        <taxon>Cytophagia</taxon>
        <taxon>Cytophagales</taxon>
        <taxon>Chryseotaleaceae</taxon>
        <taxon>Dawidia</taxon>
    </lineage>
</organism>
<dbReference type="EMBL" id="JAHESE010000019">
    <property type="protein sequence ID" value="MBT1710112.1"/>
    <property type="molecule type" value="Genomic_DNA"/>
</dbReference>
<dbReference type="SUPFAM" id="SSF63825">
    <property type="entry name" value="YWTD domain"/>
    <property type="match status" value="1"/>
</dbReference>
<evidence type="ECO:0000313" key="2">
    <source>
        <dbReference type="EMBL" id="MBT1710112.1"/>
    </source>
</evidence>
<comment type="caution">
    <text evidence="2">The sequence shown here is derived from an EMBL/GenBank/DDBJ whole genome shotgun (WGS) entry which is preliminary data.</text>
</comment>
<accession>A0AAP2GW45</accession>
<dbReference type="InterPro" id="IPR015943">
    <property type="entry name" value="WD40/YVTN_repeat-like_dom_sf"/>
</dbReference>
<dbReference type="RefSeq" id="WP_254085689.1">
    <property type="nucleotide sequence ID" value="NZ_JAHESE010000019.1"/>
</dbReference>
<keyword evidence="1" id="KW-0732">Signal</keyword>
<gene>
    <name evidence="2" type="ORF">KK062_17835</name>
</gene>
<proteinExistence type="predicted"/>
<evidence type="ECO:0000313" key="3">
    <source>
        <dbReference type="Proteomes" id="UP001319080"/>
    </source>
</evidence>